<reference evidence="1 2" key="1">
    <citation type="submission" date="2014-04" db="EMBL/GenBank/DDBJ databases">
        <authorList>
            <consortium name="International Citrus Genome Consortium"/>
            <person name="Gmitter F."/>
            <person name="Chen C."/>
            <person name="Farmerie W."/>
            <person name="Harkins T."/>
            <person name="Desany B."/>
            <person name="Mohiuddin M."/>
            <person name="Kodira C."/>
            <person name="Borodovsky M."/>
            <person name="Lomsadze A."/>
            <person name="Burns P."/>
            <person name="Jenkins J."/>
            <person name="Prochnik S."/>
            <person name="Shu S."/>
            <person name="Chapman J."/>
            <person name="Pitluck S."/>
            <person name="Schmutz J."/>
            <person name="Rokhsar D."/>
        </authorList>
    </citation>
    <scope>NUCLEOTIDE SEQUENCE</scope>
</reference>
<evidence type="ECO:0000313" key="2">
    <source>
        <dbReference type="Proteomes" id="UP000027120"/>
    </source>
</evidence>
<dbReference type="AlphaFoldDB" id="A0A067EF05"/>
<evidence type="ECO:0000313" key="1">
    <source>
        <dbReference type="EMBL" id="KDO49782.1"/>
    </source>
</evidence>
<protein>
    <submittedName>
        <fullName evidence="1">Uncharacterized protein</fullName>
    </submittedName>
</protein>
<proteinExistence type="predicted"/>
<feature type="non-terminal residue" evidence="1">
    <location>
        <position position="26"/>
    </location>
</feature>
<accession>A0A067EF05</accession>
<name>A0A067EF05_CITSI</name>
<keyword evidence="2" id="KW-1185">Reference proteome</keyword>
<sequence>MTTSTFYMYKNERTKLMVLLSILLNQ</sequence>
<dbReference type="Proteomes" id="UP000027120">
    <property type="component" value="Unassembled WGS sequence"/>
</dbReference>
<organism evidence="1 2">
    <name type="scientific">Citrus sinensis</name>
    <name type="common">Sweet orange</name>
    <name type="synonym">Citrus aurantium var. sinensis</name>
    <dbReference type="NCBI Taxonomy" id="2711"/>
    <lineage>
        <taxon>Eukaryota</taxon>
        <taxon>Viridiplantae</taxon>
        <taxon>Streptophyta</taxon>
        <taxon>Embryophyta</taxon>
        <taxon>Tracheophyta</taxon>
        <taxon>Spermatophyta</taxon>
        <taxon>Magnoliopsida</taxon>
        <taxon>eudicotyledons</taxon>
        <taxon>Gunneridae</taxon>
        <taxon>Pentapetalae</taxon>
        <taxon>rosids</taxon>
        <taxon>malvids</taxon>
        <taxon>Sapindales</taxon>
        <taxon>Rutaceae</taxon>
        <taxon>Aurantioideae</taxon>
        <taxon>Citrus</taxon>
    </lineage>
</organism>
<dbReference type="EMBL" id="KK785101">
    <property type="protein sequence ID" value="KDO49782.1"/>
    <property type="molecule type" value="Genomic_DNA"/>
</dbReference>
<gene>
    <name evidence="1" type="ORF">CISIN_1g0353201mg</name>
</gene>